<feature type="chain" id="PRO_5003850297" description="Outer membrane protein beta-barrel domain-containing protein" evidence="2">
    <location>
        <begin position="22"/>
        <end position="207"/>
    </location>
</feature>
<feature type="signal peptide" evidence="2">
    <location>
        <begin position="1"/>
        <end position="21"/>
    </location>
</feature>
<evidence type="ECO:0000256" key="2">
    <source>
        <dbReference type="SAM" id="SignalP"/>
    </source>
</evidence>
<dbReference type="AlphaFoldDB" id="K1L849"/>
<reference evidence="3 4" key="1">
    <citation type="journal article" date="2012" name="J. Bacteriol.">
        <title>Draft Genome Sequence of Cecembia lonarensis Strain LW9T, Isolated from Lonar Lake, a Haloalkaline Lake in India.</title>
        <authorList>
            <person name="Shivaji S."/>
            <person name="Ara S."/>
            <person name="Singh A."/>
            <person name="Pinnaka A.K."/>
        </authorList>
    </citation>
    <scope>NUCLEOTIDE SEQUENCE [LARGE SCALE GENOMIC DNA]</scope>
    <source>
        <strain evidence="3 4">LW9</strain>
    </source>
</reference>
<keyword evidence="2" id="KW-0732">Signal</keyword>
<dbReference type="RefSeq" id="WP_009183448.1">
    <property type="nucleotide sequence ID" value="NZ_AMGM01000004.1"/>
</dbReference>
<dbReference type="PATRIC" id="fig|1225176.3.peg.423"/>
<sequence>MRSFLFFKILGLTLIFVSAVAEVTVAQRYATSVGLRFGNNDVSRMVGVTAKQRIMQQLTVEGIIQSDFNKNTTAHILMANHRPIISKRFNYYYGAGFSFGREESFVKQRETKEIVHTYGNATMGMDLIAGLELTVANTVISLDYKPNVNLAGREEFFRGQVGISARTVLVKSKEQDRKWRKKKRAKKRAAREPFGDKLKNTFNFRSN</sequence>
<dbReference type="OrthoDB" id="963987at2"/>
<feature type="compositionally biased region" description="Basic and acidic residues" evidence="1">
    <location>
        <begin position="190"/>
        <end position="199"/>
    </location>
</feature>
<feature type="region of interest" description="Disordered" evidence="1">
    <location>
        <begin position="176"/>
        <end position="207"/>
    </location>
</feature>
<dbReference type="Proteomes" id="UP000004478">
    <property type="component" value="Unassembled WGS sequence"/>
</dbReference>
<accession>K1L849</accession>
<evidence type="ECO:0000313" key="4">
    <source>
        <dbReference type="Proteomes" id="UP000004478"/>
    </source>
</evidence>
<protein>
    <recommendedName>
        <fullName evidence="5">Outer membrane protein beta-barrel domain-containing protein</fullName>
    </recommendedName>
</protein>
<feature type="compositionally biased region" description="Basic residues" evidence="1">
    <location>
        <begin position="178"/>
        <end position="189"/>
    </location>
</feature>
<dbReference type="EMBL" id="AMGM01000004">
    <property type="protein sequence ID" value="EKB50871.1"/>
    <property type="molecule type" value="Genomic_DNA"/>
</dbReference>
<name>K1L849_CECL9</name>
<proteinExistence type="predicted"/>
<gene>
    <name evidence="3" type="ORF">B879_00399</name>
</gene>
<evidence type="ECO:0000256" key="1">
    <source>
        <dbReference type="SAM" id="MobiDB-lite"/>
    </source>
</evidence>
<evidence type="ECO:0008006" key="5">
    <source>
        <dbReference type="Google" id="ProtNLM"/>
    </source>
</evidence>
<keyword evidence="4" id="KW-1185">Reference proteome</keyword>
<evidence type="ECO:0000313" key="3">
    <source>
        <dbReference type="EMBL" id="EKB50871.1"/>
    </source>
</evidence>
<comment type="caution">
    <text evidence="3">The sequence shown here is derived from an EMBL/GenBank/DDBJ whole genome shotgun (WGS) entry which is preliminary data.</text>
</comment>
<organism evidence="3 4">
    <name type="scientific">Cecembia lonarensis (strain CCUG 58316 / KCTC 22772 / LW9)</name>
    <dbReference type="NCBI Taxonomy" id="1225176"/>
    <lineage>
        <taxon>Bacteria</taxon>
        <taxon>Pseudomonadati</taxon>
        <taxon>Bacteroidota</taxon>
        <taxon>Cytophagia</taxon>
        <taxon>Cytophagales</taxon>
        <taxon>Cyclobacteriaceae</taxon>
        <taxon>Cecembia</taxon>
    </lineage>
</organism>